<dbReference type="PANTHER" id="PTHR42781:SF4">
    <property type="entry name" value="SPERMIDINE_PUTRESCINE IMPORT ATP-BINDING PROTEIN POTA"/>
    <property type="match status" value="1"/>
</dbReference>
<name>A0A6I4I9M2_9SPHI</name>
<dbReference type="AlphaFoldDB" id="A0A6I4I9M2"/>
<evidence type="ECO:0000313" key="6">
    <source>
        <dbReference type="Proteomes" id="UP000434850"/>
    </source>
</evidence>
<dbReference type="InterPro" id="IPR003593">
    <property type="entry name" value="AAA+_ATPase"/>
</dbReference>
<keyword evidence="2" id="KW-0547">Nucleotide-binding</keyword>
<keyword evidence="3 5" id="KW-0067">ATP-binding</keyword>
<evidence type="ECO:0000256" key="3">
    <source>
        <dbReference type="ARBA" id="ARBA00022840"/>
    </source>
</evidence>
<dbReference type="EMBL" id="WQLA01000001">
    <property type="protein sequence ID" value="MVN90159.1"/>
    <property type="molecule type" value="Genomic_DNA"/>
</dbReference>
<dbReference type="Gene3D" id="3.40.50.300">
    <property type="entry name" value="P-loop containing nucleotide triphosphate hydrolases"/>
    <property type="match status" value="1"/>
</dbReference>
<comment type="caution">
    <text evidence="5">The sequence shown here is derived from an EMBL/GenBank/DDBJ whole genome shotgun (WGS) entry which is preliminary data.</text>
</comment>
<dbReference type="Pfam" id="PF00005">
    <property type="entry name" value="ABC_tran"/>
    <property type="match status" value="1"/>
</dbReference>
<gene>
    <name evidence="5" type="ORF">GO816_03380</name>
</gene>
<reference evidence="5 6" key="1">
    <citation type="submission" date="2019-12" db="EMBL/GenBank/DDBJ databases">
        <title>Mucilaginibacter sp. HME9299 genome sequencing and assembly.</title>
        <authorList>
            <person name="Kang H."/>
            <person name="Kim H."/>
            <person name="Joh K."/>
        </authorList>
    </citation>
    <scope>NUCLEOTIDE SEQUENCE [LARGE SCALE GENOMIC DNA]</scope>
    <source>
        <strain evidence="5 6">HME9299</strain>
    </source>
</reference>
<evidence type="ECO:0000313" key="5">
    <source>
        <dbReference type="EMBL" id="MVN90159.1"/>
    </source>
</evidence>
<dbReference type="InterPro" id="IPR050093">
    <property type="entry name" value="ABC_SmlMolc_Importer"/>
</dbReference>
<accession>A0A6I4I9M2</accession>
<protein>
    <submittedName>
        <fullName evidence="5">ATP-binding cassette domain-containing protein</fullName>
    </submittedName>
</protein>
<evidence type="ECO:0000256" key="1">
    <source>
        <dbReference type="ARBA" id="ARBA00022448"/>
    </source>
</evidence>
<evidence type="ECO:0000259" key="4">
    <source>
        <dbReference type="PROSITE" id="PS50893"/>
    </source>
</evidence>
<dbReference type="GO" id="GO:0005524">
    <property type="term" value="F:ATP binding"/>
    <property type="evidence" value="ECO:0007669"/>
    <property type="project" value="UniProtKB-KW"/>
</dbReference>
<dbReference type="Proteomes" id="UP000434850">
    <property type="component" value="Unassembled WGS sequence"/>
</dbReference>
<sequence length="341" mass="38253">MGLCIFTPMADSTPFLQAISVNKVYPGKQQSGVKDVNVTIQPGKITAIIGESGSGKSTLLKLLFGLLSPDSGEIRFQGERVWGPVEKLIPGHDAMKMVTQHTDDLNLYAKVWDNVASLMPNTNLKAKQEESEKVLRQLNMFHLADKRVADLSGGEKQRVAIARALIKRPQVLLLDEPFNQVDTTFRDGLQQDIRHIVKQTGITVIIVSHDPTEVLSMADELIVIQNGSILESGSPKKLYNEPQNLYTARLLSNCNVLLREEARALRIKAVKEKVVIYPEWIKPVSSGENIDWTIKEILFKGSHEAIYLEYGPIEVHFTNHEPGLFDNYSHLNVRVAKYLEF</sequence>
<dbReference type="PANTHER" id="PTHR42781">
    <property type="entry name" value="SPERMIDINE/PUTRESCINE IMPORT ATP-BINDING PROTEIN POTA"/>
    <property type="match status" value="1"/>
</dbReference>
<dbReference type="InterPro" id="IPR003439">
    <property type="entry name" value="ABC_transporter-like_ATP-bd"/>
</dbReference>
<dbReference type="InterPro" id="IPR027417">
    <property type="entry name" value="P-loop_NTPase"/>
</dbReference>
<evidence type="ECO:0000256" key="2">
    <source>
        <dbReference type="ARBA" id="ARBA00022741"/>
    </source>
</evidence>
<dbReference type="InterPro" id="IPR017871">
    <property type="entry name" value="ABC_transporter-like_CS"/>
</dbReference>
<dbReference type="SMART" id="SM00382">
    <property type="entry name" value="AAA"/>
    <property type="match status" value="1"/>
</dbReference>
<keyword evidence="6" id="KW-1185">Reference proteome</keyword>
<feature type="domain" description="ABC transporter" evidence="4">
    <location>
        <begin position="16"/>
        <end position="251"/>
    </location>
</feature>
<dbReference type="GO" id="GO:0016887">
    <property type="term" value="F:ATP hydrolysis activity"/>
    <property type="evidence" value="ECO:0007669"/>
    <property type="project" value="InterPro"/>
</dbReference>
<dbReference type="PROSITE" id="PS00211">
    <property type="entry name" value="ABC_TRANSPORTER_1"/>
    <property type="match status" value="1"/>
</dbReference>
<proteinExistence type="predicted"/>
<organism evidence="5 6">
    <name type="scientific">Mucilaginibacter aquatilis</name>
    <dbReference type="NCBI Taxonomy" id="1517760"/>
    <lineage>
        <taxon>Bacteria</taxon>
        <taxon>Pseudomonadati</taxon>
        <taxon>Bacteroidota</taxon>
        <taxon>Sphingobacteriia</taxon>
        <taxon>Sphingobacteriales</taxon>
        <taxon>Sphingobacteriaceae</taxon>
        <taxon>Mucilaginibacter</taxon>
    </lineage>
</organism>
<keyword evidence="1" id="KW-0813">Transport</keyword>
<dbReference type="OrthoDB" id="9802264at2"/>
<dbReference type="SUPFAM" id="SSF52540">
    <property type="entry name" value="P-loop containing nucleoside triphosphate hydrolases"/>
    <property type="match status" value="1"/>
</dbReference>
<dbReference type="PROSITE" id="PS50893">
    <property type="entry name" value="ABC_TRANSPORTER_2"/>
    <property type="match status" value="1"/>
</dbReference>